<organism evidence="11 12">
    <name type="scientific">Leptospira neocaledonica</name>
    <dbReference type="NCBI Taxonomy" id="2023192"/>
    <lineage>
        <taxon>Bacteria</taxon>
        <taxon>Pseudomonadati</taxon>
        <taxon>Spirochaetota</taxon>
        <taxon>Spirochaetia</taxon>
        <taxon>Leptospirales</taxon>
        <taxon>Leptospiraceae</taxon>
        <taxon>Leptospira</taxon>
    </lineage>
</organism>
<dbReference type="GO" id="GO:0016746">
    <property type="term" value="F:acyltransferase activity"/>
    <property type="evidence" value="ECO:0007669"/>
    <property type="project" value="UniProtKB-KW"/>
</dbReference>
<sequence length="458" mass="53888">MLFNSLVFLIFFSFVYLIYWSLNHKWRRGFLILASFVFYGYWSVLFLAHFVLIVVLNYGFYYFFERRGDRKRLTWILILNLANLFVFKYYPFFKRVMSDIGFGFDVLPVSGEWILPLAISFYTFQMISFQVDVHRGDFEYKVSLSDFLLFILFFPQLIAGPILRAKDFLTRIHVPKRPNLLFSTTGSWWILIGLIKKVLIADQISVWIDTVYSSPGMYNAEAHWASFYGFAIQIYCDFSGYTDIARGCALLLGYKLPPNFLAPYFSGSFREFWRRWHISLSTWLRDYLYIPLGGNRSGNLRTNINLFLTMLLGGLWHGANYTFIIWGAWHGLLLGFERLIEGRFSFFKRVPKFVSALFVFHFVCIGWVFFRADSVVDALGFISGLFSFSGEKLKLPWGTNWIFLSFLIVHWLEYRPLKPKWENLKIVLRYAIPVVAIFVGFWIAGSVSGERSFIYFQF</sequence>
<comment type="subcellular location">
    <subcellularLocation>
        <location evidence="1">Cell membrane</location>
        <topology evidence="1">Multi-pass membrane protein</topology>
    </subcellularLocation>
</comment>
<keyword evidence="3 9" id="KW-1003">Cell membrane</keyword>
<dbReference type="PANTHER" id="PTHR13285">
    <property type="entry name" value="ACYLTRANSFERASE"/>
    <property type="match status" value="1"/>
</dbReference>
<evidence type="ECO:0000256" key="5">
    <source>
        <dbReference type="ARBA" id="ARBA00022692"/>
    </source>
</evidence>
<evidence type="ECO:0000256" key="2">
    <source>
        <dbReference type="ARBA" id="ARBA00010323"/>
    </source>
</evidence>
<evidence type="ECO:0000256" key="7">
    <source>
        <dbReference type="ARBA" id="ARBA00023136"/>
    </source>
</evidence>
<comment type="similarity">
    <text evidence="2 9">Belongs to the membrane-bound acyltransferase family.</text>
</comment>
<protein>
    <recommendedName>
        <fullName evidence="13">Acyltransferase</fullName>
    </recommendedName>
</protein>
<evidence type="ECO:0000256" key="9">
    <source>
        <dbReference type="PIRNR" id="PIRNR016636"/>
    </source>
</evidence>
<evidence type="ECO:0000256" key="1">
    <source>
        <dbReference type="ARBA" id="ARBA00004651"/>
    </source>
</evidence>
<dbReference type="PIRSF" id="PIRSF016636">
    <property type="entry name" value="AlgI_DltB"/>
    <property type="match status" value="1"/>
</dbReference>
<feature type="transmembrane region" description="Helical" evidence="10">
    <location>
        <begin position="102"/>
        <end position="127"/>
    </location>
</feature>
<dbReference type="PANTHER" id="PTHR13285:SF23">
    <property type="entry name" value="TEICHOIC ACID D-ALANYLTRANSFERASE"/>
    <property type="match status" value="1"/>
</dbReference>
<evidence type="ECO:0000256" key="6">
    <source>
        <dbReference type="ARBA" id="ARBA00022989"/>
    </source>
</evidence>
<feature type="transmembrane region" description="Helical" evidence="10">
    <location>
        <begin position="306"/>
        <end position="329"/>
    </location>
</feature>
<evidence type="ECO:0008006" key="13">
    <source>
        <dbReference type="Google" id="ProtNLM"/>
    </source>
</evidence>
<name>A0A2M9ZUU3_9LEPT</name>
<evidence type="ECO:0000313" key="12">
    <source>
        <dbReference type="Proteomes" id="UP000231843"/>
    </source>
</evidence>
<dbReference type="Pfam" id="PF03062">
    <property type="entry name" value="MBOAT"/>
    <property type="match status" value="1"/>
</dbReference>
<dbReference type="InterPro" id="IPR004299">
    <property type="entry name" value="MBOAT_fam"/>
</dbReference>
<dbReference type="Proteomes" id="UP000231843">
    <property type="component" value="Unassembled WGS sequence"/>
</dbReference>
<dbReference type="InterPro" id="IPR028362">
    <property type="entry name" value="AlgI"/>
</dbReference>
<keyword evidence="12" id="KW-1185">Reference proteome</keyword>
<dbReference type="OrthoDB" id="315088at2"/>
<evidence type="ECO:0000256" key="8">
    <source>
        <dbReference type="ARBA" id="ARBA00023315"/>
    </source>
</evidence>
<accession>A0A2M9ZUU3</accession>
<dbReference type="InterPro" id="IPR024194">
    <property type="entry name" value="Ac/AlaTfrase_AlgI/DltB"/>
</dbReference>
<dbReference type="PIRSF" id="PIRSF500217">
    <property type="entry name" value="AlgI"/>
    <property type="match status" value="1"/>
</dbReference>
<dbReference type="GO" id="GO:0042121">
    <property type="term" value="P:alginic acid biosynthetic process"/>
    <property type="evidence" value="ECO:0007669"/>
    <property type="project" value="InterPro"/>
</dbReference>
<dbReference type="EMBL" id="NPEA01000010">
    <property type="protein sequence ID" value="PJZ75693.1"/>
    <property type="molecule type" value="Genomic_DNA"/>
</dbReference>
<feature type="transmembrane region" description="Helical" evidence="10">
    <location>
        <begin position="73"/>
        <end position="90"/>
    </location>
</feature>
<proteinExistence type="inferred from homology"/>
<feature type="transmembrane region" description="Helical" evidence="10">
    <location>
        <begin position="6"/>
        <end position="22"/>
    </location>
</feature>
<feature type="transmembrane region" description="Helical" evidence="10">
    <location>
        <begin position="395"/>
        <end position="414"/>
    </location>
</feature>
<keyword evidence="4 9" id="KW-0808">Transferase</keyword>
<evidence type="ECO:0000256" key="10">
    <source>
        <dbReference type="SAM" id="Phobius"/>
    </source>
</evidence>
<feature type="transmembrane region" description="Helical" evidence="10">
    <location>
        <begin position="350"/>
        <end position="370"/>
    </location>
</feature>
<keyword evidence="8 9" id="KW-0012">Acyltransferase</keyword>
<evidence type="ECO:0000256" key="3">
    <source>
        <dbReference type="ARBA" id="ARBA00022475"/>
    </source>
</evidence>
<dbReference type="RefSeq" id="WP_100769723.1">
    <property type="nucleotide sequence ID" value="NZ_NPEA01000010.1"/>
</dbReference>
<evidence type="ECO:0000313" key="11">
    <source>
        <dbReference type="EMBL" id="PJZ75693.1"/>
    </source>
</evidence>
<gene>
    <name evidence="11" type="ORF">CH365_16915</name>
</gene>
<feature type="transmembrane region" description="Helical" evidence="10">
    <location>
        <begin position="147"/>
        <end position="165"/>
    </location>
</feature>
<dbReference type="AlphaFoldDB" id="A0A2M9ZUU3"/>
<keyword evidence="5 10" id="KW-0812">Transmembrane</keyword>
<dbReference type="GO" id="GO:0005886">
    <property type="term" value="C:plasma membrane"/>
    <property type="evidence" value="ECO:0007669"/>
    <property type="project" value="UniProtKB-SubCell"/>
</dbReference>
<feature type="transmembrane region" description="Helical" evidence="10">
    <location>
        <begin position="426"/>
        <end position="445"/>
    </location>
</feature>
<comment type="caution">
    <text evidence="11">The sequence shown here is derived from an EMBL/GenBank/DDBJ whole genome shotgun (WGS) entry which is preliminary data.</text>
</comment>
<feature type="transmembrane region" description="Helical" evidence="10">
    <location>
        <begin position="29"/>
        <end position="61"/>
    </location>
</feature>
<reference evidence="11 12" key="1">
    <citation type="submission" date="2017-07" db="EMBL/GenBank/DDBJ databases">
        <title>Leptospira spp. isolated from tropical soils.</title>
        <authorList>
            <person name="Thibeaux R."/>
            <person name="Iraola G."/>
            <person name="Ferres I."/>
            <person name="Bierque E."/>
            <person name="Girault D."/>
            <person name="Soupe-Gilbert M.-E."/>
            <person name="Picardeau M."/>
            <person name="Goarant C."/>
        </authorList>
    </citation>
    <scope>NUCLEOTIDE SEQUENCE [LARGE SCALE GENOMIC DNA]</scope>
    <source>
        <strain evidence="11 12">ES4-C-A1</strain>
    </source>
</reference>
<evidence type="ECO:0000256" key="4">
    <source>
        <dbReference type="ARBA" id="ARBA00022679"/>
    </source>
</evidence>
<keyword evidence="6 10" id="KW-1133">Transmembrane helix</keyword>
<dbReference type="InterPro" id="IPR051085">
    <property type="entry name" value="MB_O-acyltransferase"/>
</dbReference>
<keyword evidence="7 9" id="KW-0472">Membrane</keyword>